<dbReference type="KEGG" id="fcy:FRACYDRAFT_241155"/>
<organism evidence="1 2">
    <name type="scientific">Fragilariopsis cylindrus CCMP1102</name>
    <dbReference type="NCBI Taxonomy" id="635003"/>
    <lineage>
        <taxon>Eukaryota</taxon>
        <taxon>Sar</taxon>
        <taxon>Stramenopiles</taxon>
        <taxon>Ochrophyta</taxon>
        <taxon>Bacillariophyta</taxon>
        <taxon>Bacillariophyceae</taxon>
        <taxon>Bacillariophycidae</taxon>
        <taxon>Bacillariales</taxon>
        <taxon>Bacillariaceae</taxon>
        <taxon>Fragilariopsis</taxon>
    </lineage>
</organism>
<accession>A0A1E7F9B0</accession>
<name>A0A1E7F9B0_9STRA</name>
<keyword evidence="2" id="KW-1185">Reference proteome</keyword>
<dbReference type="Proteomes" id="UP000095751">
    <property type="component" value="Unassembled WGS sequence"/>
</dbReference>
<sequence length="127" mass="14469">MLTNADTVQLSVEEVCHSLYDWVIQPISRRSMEYDGAVNSFQAIAPIMAPEKEPLFSLGCFSLKKWTYAPLLRHRASPIKDTTPQEFVTAQRNPSCARTYLISAHQCLDRRDAKMCRRATAIFGQIF</sequence>
<protein>
    <submittedName>
        <fullName evidence="1">Uncharacterized protein</fullName>
    </submittedName>
</protein>
<dbReference type="AlphaFoldDB" id="A0A1E7F9B0"/>
<evidence type="ECO:0000313" key="2">
    <source>
        <dbReference type="Proteomes" id="UP000095751"/>
    </source>
</evidence>
<evidence type="ECO:0000313" key="1">
    <source>
        <dbReference type="EMBL" id="OEU14605.1"/>
    </source>
</evidence>
<gene>
    <name evidence="1" type="ORF">FRACYDRAFT_241155</name>
</gene>
<proteinExistence type="predicted"/>
<dbReference type="InParanoid" id="A0A1E7F9B0"/>
<dbReference type="EMBL" id="KV784360">
    <property type="protein sequence ID" value="OEU14605.1"/>
    <property type="molecule type" value="Genomic_DNA"/>
</dbReference>
<reference evidence="1 2" key="1">
    <citation type="submission" date="2016-09" db="EMBL/GenBank/DDBJ databases">
        <title>Extensive genetic diversity and differential bi-allelic expression allows diatom success in the polar Southern Ocean.</title>
        <authorList>
            <consortium name="DOE Joint Genome Institute"/>
            <person name="Mock T."/>
            <person name="Otillar R.P."/>
            <person name="Strauss J."/>
            <person name="Dupont C."/>
            <person name="Frickenhaus S."/>
            <person name="Maumus F."/>
            <person name="Mcmullan M."/>
            <person name="Sanges R."/>
            <person name="Schmutz J."/>
            <person name="Toseland A."/>
            <person name="Valas R."/>
            <person name="Veluchamy A."/>
            <person name="Ward B.J."/>
            <person name="Allen A."/>
            <person name="Barry K."/>
            <person name="Falciatore A."/>
            <person name="Ferrante M."/>
            <person name="Fortunato A.E."/>
            <person name="Gloeckner G."/>
            <person name="Gruber A."/>
            <person name="Hipkin R."/>
            <person name="Janech M."/>
            <person name="Kroth P."/>
            <person name="Leese F."/>
            <person name="Lindquist E."/>
            <person name="Lyon B.R."/>
            <person name="Martin J."/>
            <person name="Mayer C."/>
            <person name="Parker M."/>
            <person name="Quesneville H."/>
            <person name="Raymond J."/>
            <person name="Uhlig C."/>
            <person name="Valentin K.U."/>
            <person name="Worden A.Z."/>
            <person name="Armbrust E.V."/>
            <person name="Bowler C."/>
            <person name="Green B."/>
            <person name="Moulton V."/>
            <person name="Van Oosterhout C."/>
            <person name="Grigoriev I."/>
        </authorList>
    </citation>
    <scope>NUCLEOTIDE SEQUENCE [LARGE SCALE GENOMIC DNA]</scope>
    <source>
        <strain evidence="1 2">CCMP1102</strain>
    </source>
</reference>